<dbReference type="NCBIfam" id="TIGR00006">
    <property type="entry name" value="16S rRNA (cytosine(1402)-N(4))-methyltransferase RsmH"/>
    <property type="match status" value="1"/>
</dbReference>
<comment type="function">
    <text evidence="6">Specifically methylates the N4 position of cytidine in position 1402 (C1402) of 16S rRNA.</text>
</comment>
<feature type="binding site" evidence="6">
    <location>
        <begin position="31"/>
        <end position="33"/>
    </location>
    <ligand>
        <name>S-adenosyl-L-methionine</name>
        <dbReference type="ChEBI" id="CHEBI:59789"/>
    </ligand>
</feature>
<evidence type="ECO:0000313" key="8">
    <source>
        <dbReference type="Proteomes" id="UP000051027"/>
    </source>
</evidence>
<dbReference type="SUPFAM" id="SSF53335">
    <property type="entry name" value="S-adenosyl-L-methionine-dependent methyltransferases"/>
    <property type="match status" value="1"/>
</dbReference>
<evidence type="ECO:0000256" key="4">
    <source>
        <dbReference type="ARBA" id="ARBA00022679"/>
    </source>
</evidence>
<dbReference type="FunFam" id="1.10.150.170:FF:000003">
    <property type="entry name" value="Ribosomal RNA small subunit methyltransferase H"/>
    <property type="match status" value="1"/>
</dbReference>
<dbReference type="InterPro" id="IPR002903">
    <property type="entry name" value="RsmH"/>
</dbReference>
<sequence>MLHVPVLLEESLGFLLNDLSGTYLDLTFGRGSHSKEILNRLSSSGKLYAVDRDLEAVSYGNLNINDDRFSITHGNYSEAGKLFNAQPFDGILLDLGTCSTHLDDHSRGFSFQGDGPLDMRMDKSQGFTAADFLNKSSEQEISDVLYKYGDEKASRKIAKAIIDFRSHRLLKSTGDLVKIVESILQRTGRTHPATKTFQGIRIHVNNELEHLELALGQLSDLLSENGIIVIISFHSLEDRIVKNFFKPNVQFLPKDIPINNVVTEKFHCIKKKVKPSAEEIKRNPRSRSAVMRVFSKA</sequence>
<accession>A0A0R2UBL9</accession>
<dbReference type="PANTHER" id="PTHR11265:SF0">
    <property type="entry name" value="12S RRNA N4-METHYLCYTIDINE METHYLTRANSFERASE"/>
    <property type="match status" value="1"/>
</dbReference>
<evidence type="ECO:0000256" key="3">
    <source>
        <dbReference type="ARBA" id="ARBA00022603"/>
    </source>
</evidence>
<dbReference type="Pfam" id="PF01795">
    <property type="entry name" value="Methyltransf_5"/>
    <property type="match status" value="1"/>
</dbReference>
<evidence type="ECO:0000313" key="7">
    <source>
        <dbReference type="EMBL" id="KRO96456.1"/>
    </source>
</evidence>
<evidence type="ECO:0000256" key="1">
    <source>
        <dbReference type="ARBA" id="ARBA00010396"/>
    </source>
</evidence>
<keyword evidence="5 6" id="KW-0949">S-adenosyl-L-methionine</keyword>
<evidence type="ECO:0000256" key="5">
    <source>
        <dbReference type="ARBA" id="ARBA00022691"/>
    </source>
</evidence>
<feature type="binding site" evidence="6">
    <location>
        <position position="101"/>
    </location>
    <ligand>
        <name>S-adenosyl-L-methionine</name>
        <dbReference type="ChEBI" id="CHEBI:59789"/>
    </ligand>
</feature>
<dbReference type="InterPro" id="IPR029063">
    <property type="entry name" value="SAM-dependent_MTases_sf"/>
</dbReference>
<organism evidence="7 8">
    <name type="scientific">SAR86 cluster bacterium BACL1 MAG-120820-bin45</name>
    <dbReference type="NCBI Taxonomy" id="1655612"/>
    <lineage>
        <taxon>Bacteria</taxon>
        <taxon>Pseudomonadati</taxon>
        <taxon>Pseudomonadota</taxon>
        <taxon>Gammaproteobacteria</taxon>
        <taxon>SAR86 cluster</taxon>
    </lineage>
</organism>
<name>A0A0R2UBL9_9GAMM</name>
<dbReference type="EC" id="2.1.1.199" evidence="6"/>
<dbReference type="Proteomes" id="UP000051027">
    <property type="component" value="Unassembled WGS sequence"/>
</dbReference>
<dbReference type="STRING" id="1655612.ABS10_03680"/>
<feature type="binding site" evidence="6">
    <location>
        <position position="94"/>
    </location>
    <ligand>
        <name>S-adenosyl-L-methionine</name>
        <dbReference type="ChEBI" id="CHEBI:59789"/>
    </ligand>
</feature>
<keyword evidence="3 6" id="KW-0489">Methyltransferase</keyword>
<dbReference type="Gene3D" id="1.10.150.170">
    <property type="entry name" value="Putative methyltransferase TM0872, insert domain"/>
    <property type="match status" value="1"/>
</dbReference>
<evidence type="ECO:0000256" key="2">
    <source>
        <dbReference type="ARBA" id="ARBA00022552"/>
    </source>
</evidence>
<comment type="caution">
    <text evidence="7">The sequence shown here is derived from an EMBL/GenBank/DDBJ whole genome shotgun (WGS) entry which is preliminary data.</text>
</comment>
<proteinExistence type="inferred from homology"/>
<dbReference type="HAMAP" id="MF_01007">
    <property type="entry name" value="16SrRNA_methyltr_H"/>
    <property type="match status" value="1"/>
</dbReference>
<dbReference type="PIRSF" id="PIRSF004486">
    <property type="entry name" value="MraW"/>
    <property type="match status" value="1"/>
</dbReference>
<dbReference type="Gene3D" id="3.40.50.150">
    <property type="entry name" value="Vaccinia Virus protein VP39"/>
    <property type="match status" value="1"/>
</dbReference>
<dbReference type="InterPro" id="IPR023397">
    <property type="entry name" value="SAM-dep_MeTrfase_MraW_recog"/>
</dbReference>
<dbReference type="PANTHER" id="PTHR11265">
    <property type="entry name" value="S-ADENOSYL-METHYLTRANSFERASE MRAW"/>
    <property type="match status" value="1"/>
</dbReference>
<dbReference type="GO" id="GO:0071424">
    <property type="term" value="F:rRNA (cytosine-N4-)-methyltransferase activity"/>
    <property type="evidence" value="ECO:0007669"/>
    <property type="project" value="UniProtKB-UniRule"/>
</dbReference>
<protein>
    <recommendedName>
        <fullName evidence="6">Ribosomal RNA small subunit methyltransferase H</fullName>
        <ecNumber evidence="6">2.1.1.199</ecNumber>
    </recommendedName>
    <alternativeName>
        <fullName evidence="6">16S rRNA m(4)C1402 methyltransferase</fullName>
    </alternativeName>
    <alternativeName>
        <fullName evidence="6">rRNA (cytosine-N(4)-)-methyltransferase RsmH</fullName>
    </alternativeName>
</protein>
<feature type="binding site" evidence="6">
    <location>
        <position position="51"/>
    </location>
    <ligand>
        <name>S-adenosyl-L-methionine</name>
        <dbReference type="ChEBI" id="CHEBI:59789"/>
    </ligand>
</feature>
<dbReference type="EMBL" id="LICS01000001">
    <property type="protein sequence ID" value="KRO96456.1"/>
    <property type="molecule type" value="Genomic_DNA"/>
</dbReference>
<feature type="binding site" evidence="6">
    <location>
        <position position="76"/>
    </location>
    <ligand>
        <name>S-adenosyl-L-methionine</name>
        <dbReference type="ChEBI" id="CHEBI:59789"/>
    </ligand>
</feature>
<dbReference type="AlphaFoldDB" id="A0A0R2UBL9"/>
<dbReference type="SUPFAM" id="SSF81799">
    <property type="entry name" value="Putative methyltransferase TM0872, insert domain"/>
    <property type="match status" value="1"/>
</dbReference>
<keyword evidence="4 6" id="KW-0808">Transferase</keyword>
<comment type="subcellular location">
    <subcellularLocation>
        <location evidence="6">Cytoplasm</location>
    </subcellularLocation>
</comment>
<dbReference type="GO" id="GO:0070475">
    <property type="term" value="P:rRNA base methylation"/>
    <property type="evidence" value="ECO:0007669"/>
    <property type="project" value="UniProtKB-UniRule"/>
</dbReference>
<keyword evidence="2 6" id="KW-0698">rRNA processing</keyword>
<dbReference type="GO" id="GO:0005737">
    <property type="term" value="C:cytoplasm"/>
    <property type="evidence" value="ECO:0007669"/>
    <property type="project" value="UniProtKB-SubCell"/>
</dbReference>
<comment type="similarity">
    <text evidence="1 6">Belongs to the methyltransferase superfamily. RsmH family.</text>
</comment>
<comment type="catalytic activity">
    <reaction evidence="6">
        <text>cytidine(1402) in 16S rRNA + S-adenosyl-L-methionine = N(4)-methylcytidine(1402) in 16S rRNA + S-adenosyl-L-homocysteine + H(+)</text>
        <dbReference type="Rhea" id="RHEA:42928"/>
        <dbReference type="Rhea" id="RHEA-COMP:10286"/>
        <dbReference type="Rhea" id="RHEA-COMP:10287"/>
        <dbReference type="ChEBI" id="CHEBI:15378"/>
        <dbReference type="ChEBI" id="CHEBI:57856"/>
        <dbReference type="ChEBI" id="CHEBI:59789"/>
        <dbReference type="ChEBI" id="CHEBI:74506"/>
        <dbReference type="ChEBI" id="CHEBI:82748"/>
        <dbReference type="EC" id="2.1.1.199"/>
    </reaction>
</comment>
<keyword evidence="6" id="KW-0963">Cytoplasm</keyword>
<reference evidence="7 8" key="1">
    <citation type="submission" date="2015-10" db="EMBL/GenBank/DDBJ databases">
        <title>Metagenome-Assembled Genomes uncover a global brackish microbiome.</title>
        <authorList>
            <person name="Hugerth L.W."/>
            <person name="Larsson J."/>
            <person name="Alneberg J."/>
            <person name="Lindh M.V."/>
            <person name="Legrand C."/>
            <person name="Pinhassi J."/>
            <person name="Andersson A.F."/>
        </authorList>
    </citation>
    <scope>NUCLEOTIDE SEQUENCE [LARGE SCALE GENOMIC DNA]</scope>
    <source>
        <strain evidence="7">BACL1 MAG-120820-bin45</strain>
    </source>
</reference>
<evidence type="ECO:0000256" key="6">
    <source>
        <dbReference type="HAMAP-Rule" id="MF_01007"/>
    </source>
</evidence>
<gene>
    <name evidence="6" type="primary">rsmH</name>
    <name evidence="7" type="ORF">ABS10_03680</name>
</gene>